<sequence length="119" mass="13625">MNFHPSRSEARHLWPSCSDAFTRPPSELVNNPFVIRSLVKAFSINGIVLQIAVQNHTGLNGMGGCSLFSMSERVARFKESALNELMDFREIYCQQNIYLYSVLVVLYIIFIRFSSENML</sequence>
<evidence type="ECO:0000256" key="1">
    <source>
        <dbReference type="SAM" id="Phobius"/>
    </source>
</evidence>
<keyword evidence="1" id="KW-0472">Membrane</keyword>
<keyword evidence="1" id="KW-1133">Transmembrane helix</keyword>
<protein>
    <submittedName>
        <fullName evidence="2">Uncharacterized protein</fullName>
    </submittedName>
</protein>
<accession>A0A8X6MVZ5</accession>
<proteinExistence type="predicted"/>
<organism evidence="2 3">
    <name type="scientific">Nephila pilipes</name>
    <name type="common">Giant wood spider</name>
    <name type="synonym">Nephila maculata</name>
    <dbReference type="NCBI Taxonomy" id="299642"/>
    <lineage>
        <taxon>Eukaryota</taxon>
        <taxon>Metazoa</taxon>
        <taxon>Ecdysozoa</taxon>
        <taxon>Arthropoda</taxon>
        <taxon>Chelicerata</taxon>
        <taxon>Arachnida</taxon>
        <taxon>Araneae</taxon>
        <taxon>Araneomorphae</taxon>
        <taxon>Entelegynae</taxon>
        <taxon>Araneoidea</taxon>
        <taxon>Nephilidae</taxon>
        <taxon>Nephila</taxon>
    </lineage>
</organism>
<dbReference type="EMBL" id="BMAW01002903">
    <property type="protein sequence ID" value="GFS80852.1"/>
    <property type="molecule type" value="Genomic_DNA"/>
</dbReference>
<name>A0A8X6MVZ5_NEPPI</name>
<dbReference type="AlphaFoldDB" id="A0A8X6MVZ5"/>
<keyword evidence="3" id="KW-1185">Reference proteome</keyword>
<gene>
    <name evidence="2" type="ORF">NPIL_416791</name>
</gene>
<comment type="caution">
    <text evidence="2">The sequence shown here is derived from an EMBL/GenBank/DDBJ whole genome shotgun (WGS) entry which is preliminary data.</text>
</comment>
<feature type="transmembrane region" description="Helical" evidence="1">
    <location>
        <begin position="97"/>
        <end position="115"/>
    </location>
</feature>
<keyword evidence="1" id="KW-0812">Transmembrane</keyword>
<evidence type="ECO:0000313" key="3">
    <source>
        <dbReference type="Proteomes" id="UP000887013"/>
    </source>
</evidence>
<evidence type="ECO:0000313" key="2">
    <source>
        <dbReference type="EMBL" id="GFS80852.1"/>
    </source>
</evidence>
<reference evidence="2" key="1">
    <citation type="submission" date="2020-08" db="EMBL/GenBank/DDBJ databases">
        <title>Multicomponent nature underlies the extraordinary mechanical properties of spider dragline silk.</title>
        <authorList>
            <person name="Kono N."/>
            <person name="Nakamura H."/>
            <person name="Mori M."/>
            <person name="Yoshida Y."/>
            <person name="Ohtoshi R."/>
            <person name="Malay A.D."/>
            <person name="Moran D.A.P."/>
            <person name="Tomita M."/>
            <person name="Numata K."/>
            <person name="Arakawa K."/>
        </authorList>
    </citation>
    <scope>NUCLEOTIDE SEQUENCE</scope>
</reference>
<dbReference type="Proteomes" id="UP000887013">
    <property type="component" value="Unassembled WGS sequence"/>
</dbReference>